<keyword evidence="3" id="KW-1185">Reference proteome</keyword>
<dbReference type="Gene3D" id="3.40.50.300">
    <property type="entry name" value="P-loop containing nucleotide triphosphate hydrolases"/>
    <property type="match status" value="1"/>
</dbReference>
<evidence type="ECO:0000256" key="1">
    <source>
        <dbReference type="SAM" id="MobiDB-lite"/>
    </source>
</evidence>
<evidence type="ECO:0000313" key="3">
    <source>
        <dbReference type="Proteomes" id="UP001500979"/>
    </source>
</evidence>
<gene>
    <name evidence="2" type="ORF">GCM10010470_60880</name>
</gene>
<sequence>MAEAASESDAGWPLGTGNPAADGMISPPDLVPAIRDAAPRLGAVRLVAIDGPSGSGKTVFAHALVAALRADGLVTALVPTDDFATWDEPVQWWPRLVDGVLEPMRRGESGRYRRVEWPGGEPVLGSWVDVVPPEVLVLEGVSSARRAVAGSLSLAVWLELPDAAARLEAAVARDGAATRPHLRRWQAFEDRWFAADDTRSRVDAVIVRTPELLPPDAANSAE</sequence>
<dbReference type="SUPFAM" id="SSF52540">
    <property type="entry name" value="P-loop containing nucleoside triphosphate hydrolases"/>
    <property type="match status" value="1"/>
</dbReference>
<dbReference type="Proteomes" id="UP001500979">
    <property type="component" value="Unassembled WGS sequence"/>
</dbReference>
<dbReference type="InterPro" id="IPR027417">
    <property type="entry name" value="P-loop_NTPase"/>
</dbReference>
<dbReference type="EMBL" id="BAAAUX010000032">
    <property type="protein sequence ID" value="GAA2817309.1"/>
    <property type="molecule type" value="Genomic_DNA"/>
</dbReference>
<name>A0ABN3VLK4_9PSEU</name>
<comment type="caution">
    <text evidence="2">The sequence shown here is derived from an EMBL/GenBank/DDBJ whole genome shotgun (WGS) entry which is preliminary data.</text>
</comment>
<evidence type="ECO:0000313" key="2">
    <source>
        <dbReference type="EMBL" id="GAA2817309.1"/>
    </source>
</evidence>
<accession>A0ABN3VLK4</accession>
<protein>
    <submittedName>
        <fullName evidence="2">4-amino-4-deoxychorismate synthase</fullName>
    </submittedName>
</protein>
<dbReference type="RefSeq" id="WP_344685642.1">
    <property type="nucleotide sequence ID" value="NZ_BAAAUX010000032.1"/>
</dbReference>
<proteinExistence type="predicted"/>
<organism evidence="2 3">
    <name type="scientific">Saccharopolyspora taberi</name>
    <dbReference type="NCBI Taxonomy" id="60895"/>
    <lineage>
        <taxon>Bacteria</taxon>
        <taxon>Bacillati</taxon>
        <taxon>Actinomycetota</taxon>
        <taxon>Actinomycetes</taxon>
        <taxon>Pseudonocardiales</taxon>
        <taxon>Pseudonocardiaceae</taxon>
        <taxon>Saccharopolyspora</taxon>
    </lineage>
</organism>
<reference evidence="2 3" key="1">
    <citation type="journal article" date="2019" name="Int. J. Syst. Evol. Microbiol.">
        <title>The Global Catalogue of Microorganisms (GCM) 10K type strain sequencing project: providing services to taxonomists for standard genome sequencing and annotation.</title>
        <authorList>
            <consortium name="The Broad Institute Genomics Platform"/>
            <consortium name="The Broad Institute Genome Sequencing Center for Infectious Disease"/>
            <person name="Wu L."/>
            <person name="Ma J."/>
        </authorList>
    </citation>
    <scope>NUCLEOTIDE SEQUENCE [LARGE SCALE GENOMIC DNA]</scope>
    <source>
        <strain evidence="2 3">JCM 9383</strain>
    </source>
</reference>
<feature type="region of interest" description="Disordered" evidence="1">
    <location>
        <begin position="1"/>
        <end position="23"/>
    </location>
</feature>